<organism evidence="1 2">
    <name type="scientific">Lentibacillus halophilus</name>
    <dbReference type="NCBI Taxonomy" id="295065"/>
    <lineage>
        <taxon>Bacteria</taxon>
        <taxon>Bacillati</taxon>
        <taxon>Bacillota</taxon>
        <taxon>Bacilli</taxon>
        <taxon>Bacillales</taxon>
        <taxon>Bacillaceae</taxon>
        <taxon>Lentibacillus</taxon>
    </lineage>
</organism>
<evidence type="ECO:0000313" key="1">
    <source>
        <dbReference type="EMBL" id="GAA0436028.1"/>
    </source>
</evidence>
<name>A0ABP3J0C1_9BACI</name>
<evidence type="ECO:0008006" key="3">
    <source>
        <dbReference type="Google" id="ProtNLM"/>
    </source>
</evidence>
<dbReference type="NCBIfam" id="NF047773">
    <property type="entry name" value="phas_rel_Lepto"/>
    <property type="match status" value="1"/>
</dbReference>
<proteinExistence type="predicted"/>
<keyword evidence="2" id="KW-1185">Reference proteome</keyword>
<accession>A0ABP3J0C1</accession>
<sequence length="100" mass="11324">MSDFLRKGFLLGLGAAITGKEKVDEKLQVLVDKGELTQDEARSMLRDLANKGESKTDEWNEKSQEQLQSFAHDLGLATKEDIDRLEARLTELESKENERS</sequence>
<protein>
    <recommendedName>
        <fullName evidence="3">Polyhydroxyalkanoate synthesis regulator phasin</fullName>
    </recommendedName>
</protein>
<dbReference type="EMBL" id="BAAADM010000030">
    <property type="protein sequence ID" value="GAA0436028.1"/>
    <property type="molecule type" value="Genomic_DNA"/>
</dbReference>
<evidence type="ECO:0000313" key="2">
    <source>
        <dbReference type="Proteomes" id="UP001501459"/>
    </source>
</evidence>
<gene>
    <name evidence="1" type="ORF">GCM10008983_10830</name>
</gene>
<dbReference type="Proteomes" id="UP001501459">
    <property type="component" value="Unassembled WGS sequence"/>
</dbReference>
<reference evidence="2" key="1">
    <citation type="journal article" date="2019" name="Int. J. Syst. Evol. Microbiol.">
        <title>The Global Catalogue of Microorganisms (GCM) 10K type strain sequencing project: providing services to taxonomists for standard genome sequencing and annotation.</title>
        <authorList>
            <consortium name="The Broad Institute Genomics Platform"/>
            <consortium name="The Broad Institute Genome Sequencing Center for Infectious Disease"/>
            <person name="Wu L."/>
            <person name="Ma J."/>
        </authorList>
    </citation>
    <scope>NUCLEOTIDE SEQUENCE [LARGE SCALE GENOMIC DNA]</scope>
    <source>
        <strain evidence="2">JCM 12149</strain>
    </source>
</reference>
<dbReference type="RefSeq" id="WP_343751676.1">
    <property type="nucleotide sequence ID" value="NZ_BAAADM010000030.1"/>
</dbReference>
<comment type="caution">
    <text evidence="1">The sequence shown here is derived from an EMBL/GenBank/DDBJ whole genome shotgun (WGS) entry which is preliminary data.</text>
</comment>